<accession>A0A0F0GAS9</accession>
<keyword evidence="4 7" id="KW-0812">Transmembrane</keyword>
<dbReference type="Pfam" id="PF07690">
    <property type="entry name" value="MFS_1"/>
    <property type="match status" value="1"/>
</dbReference>
<dbReference type="PANTHER" id="PTHR23517:SF3">
    <property type="entry name" value="INTEGRAL MEMBRANE TRANSPORT PROTEIN"/>
    <property type="match status" value="1"/>
</dbReference>
<comment type="caution">
    <text evidence="9">The sequence shown here is derived from an EMBL/GenBank/DDBJ whole genome shotgun (WGS) entry which is preliminary data.</text>
</comment>
<feature type="transmembrane region" description="Helical" evidence="7">
    <location>
        <begin position="352"/>
        <end position="374"/>
    </location>
</feature>
<comment type="subcellular location">
    <subcellularLocation>
        <location evidence="1">Cell membrane</location>
        <topology evidence="1">Multi-pass membrane protein</topology>
    </subcellularLocation>
</comment>
<keyword evidence="3" id="KW-1003">Cell membrane</keyword>
<dbReference type="InterPro" id="IPR005829">
    <property type="entry name" value="Sugar_transporter_CS"/>
</dbReference>
<evidence type="ECO:0000256" key="7">
    <source>
        <dbReference type="SAM" id="Phobius"/>
    </source>
</evidence>
<dbReference type="InterPro" id="IPR036259">
    <property type="entry name" value="MFS_trans_sf"/>
</dbReference>
<dbReference type="InterPro" id="IPR050171">
    <property type="entry name" value="MFS_Transporters"/>
</dbReference>
<keyword evidence="5 7" id="KW-1133">Transmembrane helix</keyword>
<feature type="transmembrane region" description="Helical" evidence="7">
    <location>
        <begin position="227"/>
        <end position="248"/>
    </location>
</feature>
<keyword evidence="6 7" id="KW-0472">Membrane</keyword>
<reference evidence="9 10" key="1">
    <citation type="submission" date="2015-02" db="EMBL/GenBank/DDBJ databases">
        <authorList>
            <person name="Ju K.-S."/>
            <person name="Doroghazi J.R."/>
            <person name="Metcalf W."/>
        </authorList>
    </citation>
    <scope>NUCLEOTIDE SEQUENCE [LARGE SCALE GENOMIC DNA]</scope>
    <source>
        <strain evidence="9 10">NRRL B-16140</strain>
    </source>
</reference>
<feature type="transmembrane region" description="Helical" evidence="7">
    <location>
        <begin position="20"/>
        <end position="38"/>
    </location>
</feature>
<dbReference type="Proteomes" id="UP000033393">
    <property type="component" value="Unassembled WGS sequence"/>
</dbReference>
<evidence type="ECO:0000256" key="6">
    <source>
        <dbReference type="ARBA" id="ARBA00023136"/>
    </source>
</evidence>
<feature type="transmembrane region" description="Helical" evidence="7">
    <location>
        <begin position="87"/>
        <end position="110"/>
    </location>
</feature>
<dbReference type="SUPFAM" id="SSF103473">
    <property type="entry name" value="MFS general substrate transporter"/>
    <property type="match status" value="1"/>
</dbReference>
<protein>
    <recommendedName>
        <fullName evidence="8">Major facilitator superfamily (MFS) profile domain-containing protein</fullName>
    </recommendedName>
</protein>
<feature type="domain" description="Major facilitator superfamily (MFS) profile" evidence="8">
    <location>
        <begin position="21"/>
        <end position="406"/>
    </location>
</feature>
<feature type="transmembrane region" description="Helical" evidence="7">
    <location>
        <begin position="116"/>
        <end position="134"/>
    </location>
</feature>
<keyword evidence="10" id="KW-1185">Reference proteome</keyword>
<evidence type="ECO:0000313" key="10">
    <source>
        <dbReference type="Proteomes" id="UP000033393"/>
    </source>
</evidence>
<gene>
    <name evidence="9" type="ORF">UK23_46270</name>
</gene>
<dbReference type="PROSITE" id="PS00216">
    <property type="entry name" value="SUGAR_TRANSPORT_1"/>
    <property type="match status" value="1"/>
</dbReference>
<evidence type="ECO:0000256" key="1">
    <source>
        <dbReference type="ARBA" id="ARBA00004651"/>
    </source>
</evidence>
<feature type="transmembrane region" description="Helical" evidence="7">
    <location>
        <begin position="176"/>
        <end position="195"/>
    </location>
</feature>
<dbReference type="EMBL" id="JYJG01000543">
    <property type="protein sequence ID" value="KJK33389.1"/>
    <property type="molecule type" value="Genomic_DNA"/>
</dbReference>
<evidence type="ECO:0000259" key="8">
    <source>
        <dbReference type="PROSITE" id="PS50850"/>
    </source>
</evidence>
<organism evidence="9 10">
    <name type="scientific">Lentzea aerocolonigenes</name>
    <name type="common">Lechevalieria aerocolonigenes</name>
    <name type="synonym">Saccharothrix aerocolonigenes</name>
    <dbReference type="NCBI Taxonomy" id="68170"/>
    <lineage>
        <taxon>Bacteria</taxon>
        <taxon>Bacillati</taxon>
        <taxon>Actinomycetota</taxon>
        <taxon>Actinomycetes</taxon>
        <taxon>Pseudonocardiales</taxon>
        <taxon>Pseudonocardiaceae</taxon>
        <taxon>Lentzea</taxon>
    </lineage>
</organism>
<dbReference type="PROSITE" id="PS50850">
    <property type="entry name" value="MFS"/>
    <property type="match status" value="1"/>
</dbReference>
<proteinExistence type="predicted"/>
<dbReference type="GO" id="GO:0005886">
    <property type="term" value="C:plasma membrane"/>
    <property type="evidence" value="ECO:0007669"/>
    <property type="project" value="UniProtKB-SubCell"/>
</dbReference>
<evidence type="ECO:0000256" key="2">
    <source>
        <dbReference type="ARBA" id="ARBA00022448"/>
    </source>
</evidence>
<evidence type="ECO:0000256" key="5">
    <source>
        <dbReference type="ARBA" id="ARBA00022989"/>
    </source>
</evidence>
<dbReference type="PATRIC" id="fig|68170.10.peg.2876"/>
<name>A0A0F0GAS9_LENAE</name>
<evidence type="ECO:0000256" key="4">
    <source>
        <dbReference type="ARBA" id="ARBA00022692"/>
    </source>
</evidence>
<feature type="transmembrane region" description="Helical" evidence="7">
    <location>
        <begin position="318"/>
        <end position="340"/>
    </location>
</feature>
<dbReference type="InterPro" id="IPR020846">
    <property type="entry name" value="MFS_dom"/>
</dbReference>
<feature type="transmembrane region" description="Helical" evidence="7">
    <location>
        <begin position="263"/>
        <end position="286"/>
    </location>
</feature>
<feature type="transmembrane region" description="Helical" evidence="7">
    <location>
        <begin position="50"/>
        <end position="75"/>
    </location>
</feature>
<dbReference type="PANTHER" id="PTHR23517">
    <property type="entry name" value="RESISTANCE PROTEIN MDTM, PUTATIVE-RELATED-RELATED"/>
    <property type="match status" value="1"/>
</dbReference>
<dbReference type="InterPro" id="IPR011701">
    <property type="entry name" value="MFS"/>
</dbReference>
<keyword evidence="2" id="KW-0813">Transport</keyword>
<feature type="transmembrane region" description="Helical" evidence="7">
    <location>
        <begin position="380"/>
        <end position="400"/>
    </location>
</feature>
<evidence type="ECO:0000313" key="9">
    <source>
        <dbReference type="EMBL" id="KJK33389.1"/>
    </source>
</evidence>
<dbReference type="Gene3D" id="1.20.1250.20">
    <property type="entry name" value="MFS general substrate transporter like domains"/>
    <property type="match status" value="1"/>
</dbReference>
<sequence>MTTQATLPDVAEKLPSRSPFAFWTVTAAIALALAASGTPSPLYVDYQARWHFSAATLTVVYALYAGGVVITLLFAGGLSDRIGRRPVLIGSVLGLLGSLVVFMVADSTFWLCVARLVQGLATGVFTGAASAALTDLHPRRDSRIAALVNSTSTSLGIAAGAVVSGALAQWAPLPLVTPYLLLAVVGAVLLLVIAVKIPETVVEPAPIRLSTVLRPQRIGVPRQMRGTFLIGCLGVLAAWSVGGLYLALGGSLAKELLHIDNHLVAGIVILSVQGVGGLSQLAFTGLSGRRASTFGCVALIAGMATVAGSVFLTSAVLFLVGAAVTGTGFGLAFMGGTRLVTQAAPAHQRGQVLASFFVVAYLAISVPVIGAGAVSTHIGLSATFYVFAAVMAVVALITLISTQLSER</sequence>
<dbReference type="GO" id="GO:0022857">
    <property type="term" value="F:transmembrane transporter activity"/>
    <property type="evidence" value="ECO:0007669"/>
    <property type="project" value="InterPro"/>
</dbReference>
<feature type="transmembrane region" description="Helical" evidence="7">
    <location>
        <begin position="293"/>
        <end position="312"/>
    </location>
</feature>
<dbReference type="AlphaFoldDB" id="A0A0F0GAS9"/>
<dbReference type="RefSeq" id="WP_052685652.1">
    <property type="nucleotide sequence ID" value="NZ_JYJG01000543.1"/>
</dbReference>
<feature type="transmembrane region" description="Helical" evidence="7">
    <location>
        <begin position="146"/>
        <end position="170"/>
    </location>
</feature>
<evidence type="ECO:0000256" key="3">
    <source>
        <dbReference type="ARBA" id="ARBA00022475"/>
    </source>
</evidence>